<name>A0ABQ0PRN6_9PROT</name>
<reference evidence="2" key="1">
    <citation type="submission" date="2013-04" db="EMBL/GenBank/DDBJ databases">
        <title>The genome sequencing project of 58 acetic acid bacteria.</title>
        <authorList>
            <person name="Okamoto-Kainuma A."/>
            <person name="Ishikawa M."/>
            <person name="Umino S."/>
            <person name="Koizumi Y."/>
            <person name="Shiwa Y."/>
            <person name="Yoshikawa H."/>
            <person name="Matsutani M."/>
            <person name="Matsushita K."/>
        </authorList>
    </citation>
    <scope>NUCLEOTIDE SEQUENCE</scope>
    <source>
        <strain evidence="2">DSM 14337</strain>
    </source>
</reference>
<proteinExistence type="predicted"/>
<keyword evidence="3" id="KW-1185">Reference proteome</keyword>
<feature type="region of interest" description="Disordered" evidence="1">
    <location>
        <begin position="27"/>
        <end position="90"/>
    </location>
</feature>
<evidence type="ECO:0000256" key="1">
    <source>
        <dbReference type="SAM" id="MobiDB-lite"/>
    </source>
</evidence>
<gene>
    <name evidence="2" type="ORF">AA14337_0633</name>
</gene>
<accession>A0ABQ0PRN6</accession>
<evidence type="ECO:0000313" key="2">
    <source>
        <dbReference type="EMBL" id="GBQ76848.1"/>
    </source>
</evidence>
<protein>
    <submittedName>
        <fullName evidence="2">Uncharacterized protein</fullName>
    </submittedName>
</protein>
<evidence type="ECO:0000313" key="3">
    <source>
        <dbReference type="Proteomes" id="UP001065047"/>
    </source>
</evidence>
<sequence>MEQEYFGNDTARPAPVYGGQSARKSLLLLEPLNPEGLKRKDDQKEDQAHWPHSGFLPAGTKQVVQGARDENRDGMQSHQRRSPPREDNPV</sequence>
<feature type="compositionally biased region" description="Basic and acidic residues" evidence="1">
    <location>
        <begin position="36"/>
        <end position="49"/>
    </location>
</feature>
<dbReference type="Proteomes" id="UP001065047">
    <property type="component" value="Unassembled WGS sequence"/>
</dbReference>
<comment type="caution">
    <text evidence="2">The sequence shown here is derived from an EMBL/GenBank/DDBJ whole genome shotgun (WGS) entry which is preliminary data.</text>
</comment>
<organism evidence="2 3">
    <name type="scientific">Acetobacter malorum DSM 14337</name>
    <dbReference type="NCBI Taxonomy" id="1307910"/>
    <lineage>
        <taxon>Bacteria</taxon>
        <taxon>Pseudomonadati</taxon>
        <taxon>Pseudomonadota</taxon>
        <taxon>Alphaproteobacteria</taxon>
        <taxon>Acetobacterales</taxon>
        <taxon>Acetobacteraceae</taxon>
        <taxon>Acetobacter</taxon>
    </lineage>
</organism>
<dbReference type="EMBL" id="BAPF01000005">
    <property type="protein sequence ID" value="GBQ76848.1"/>
    <property type="molecule type" value="Genomic_DNA"/>
</dbReference>